<evidence type="ECO:0000256" key="1">
    <source>
        <dbReference type="ARBA" id="ARBA00004429"/>
    </source>
</evidence>
<evidence type="ECO:0000256" key="8">
    <source>
        <dbReference type="SAM" id="Phobius"/>
    </source>
</evidence>
<feature type="transmembrane region" description="Helical" evidence="8">
    <location>
        <begin position="61"/>
        <end position="88"/>
    </location>
</feature>
<keyword evidence="7 8" id="KW-0472">Membrane</keyword>
<comment type="caution">
    <text evidence="10">The sequence shown here is derived from an EMBL/GenBank/DDBJ whole genome shotgun (WGS) entry which is preliminary data.</text>
</comment>
<keyword evidence="5 8" id="KW-0812">Transmembrane</keyword>
<comment type="subcellular location">
    <subcellularLocation>
        <location evidence="1">Cell inner membrane</location>
        <topology evidence="1">Multi-pass membrane protein</topology>
    </subcellularLocation>
</comment>
<dbReference type="STRING" id="1004156.AYP45_08420"/>
<evidence type="ECO:0000256" key="7">
    <source>
        <dbReference type="ARBA" id="ARBA00023136"/>
    </source>
</evidence>
<dbReference type="PANTHER" id="PTHR30413">
    <property type="entry name" value="INNER MEMBRANE TRANSPORT PERMEASE"/>
    <property type="match status" value="1"/>
</dbReference>
<feature type="domain" description="ABC-2 type transporter transmembrane" evidence="9">
    <location>
        <begin position="24"/>
        <end position="176"/>
    </location>
</feature>
<dbReference type="GO" id="GO:0015920">
    <property type="term" value="P:lipopolysaccharide transport"/>
    <property type="evidence" value="ECO:0007669"/>
    <property type="project" value="TreeGrafter"/>
</dbReference>
<dbReference type="Proteomes" id="UP000189681">
    <property type="component" value="Unassembled WGS sequence"/>
</dbReference>
<keyword evidence="6 8" id="KW-1133">Transmembrane helix</keyword>
<accession>A0A1V4ATU2</accession>
<feature type="transmembrane region" description="Helical" evidence="8">
    <location>
        <begin position="130"/>
        <end position="152"/>
    </location>
</feature>
<evidence type="ECO:0000313" key="11">
    <source>
        <dbReference type="Proteomes" id="UP000189681"/>
    </source>
</evidence>
<protein>
    <recommendedName>
        <fullName evidence="9">ABC-2 type transporter transmembrane domain-containing protein</fullName>
    </recommendedName>
</protein>
<dbReference type="InterPro" id="IPR013525">
    <property type="entry name" value="ABC2_TM"/>
</dbReference>
<dbReference type="InterPro" id="IPR000412">
    <property type="entry name" value="ABC_2_transport"/>
</dbReference>
<dbReference type="EMBL" id="AYTS01000075">
    <property type="protein sequence ID" value="OOP56563.1"/>
    <property type="molecule type" value="Genomic_DNA"/>
</dbReference>
<dbReference type="GO" id="GO:0043190">
    <property type="term" value="C:ATP-binding cassette (ABC) transporter complex"/>
    <property type="evidence" value="ECO:0007669"/>
    <property type="project" value="InterPro"/>
</dbReference>
<reference evidence="10 11" key="1">
    <citation type="journal article" date="2017" name="Water Res.">
        <title>Discovery and metagenomic analysis of an anammox bacterial enrichment related to Candidatus "Brocadia caroliniensis" in a full-scale glycerol-fed nitritation-denitritation separate centrate treatment process.</title>
        <authorList>
            <person name="Park H."/>
            <person name="Brotto A.C."/>
            <person name="van Loosdrecht M.C."/>
            <person name="Chandran K."/>
        </authorList>
    </citation>
    <scope>NUCLEOTIDE SEQUENCE [LARGE SCALE GENOMIC DNA]</scope>
    <source>
        <strain evidence="10">26THWARD</strain>
    </source>
</reference>
<organism evidence="10 11">
    <name type="scientific">Candidatus Brocadia carolinensis</name>
    <dbReference type="NCBI Taxonomy" id="1004156"/>
    <lineage>
        <taxon>Bacteria</taxon>
        <taxon>Pseudomonadati</taxon>
        <taxon>Planctomycetota</taxon>
        <taxon>Candidatus Brocadiia</taxon>
        <taxon>Candidatus Brocadiales</taxon>
        <taxon>Candidatus Brocadiaceae</taxon>
        <taxon>Candidatus Brocadia</taxon>
    </lineage>
</organism>
<keyword evidence="3" id="KW-0813">Transport</keyword>
<dbReference type="PRINTS" id="PR00164">
    <property type="entry name" value="ABC2TRNSPORT"/>
</dbReference>
<evidence type="ECO:0000259" key="9">
    <source>
        <dbReference type="Pfam" id="PF01061"/>
    </source>
</evidence>
<evidence type="ECO:0000256" key="3">
    <source>
        <dbReference type="ARBA" id="ARBA00022448"/>
    </source>
</evidence>
<proteinExistence type="inferred from homology"/>
<dbReference type="GO" id="GO:0140359">
    <property type="term" value="F:ABC-type transporter activity"/>
    <property type="evidence" value="ECO:0007669"/>
    <property type="project" value="InterPro"/>
</dbReference>
<dbReference type="PANTHER" id="PTHR30413:SF8">
    <property type="entry name" value="TRANSPORT PERMEASE PROTEIN"/>
    <property type="match status" value="1"/>
</dbReference>
<name>A0A1V4ATU2_9BACT</name>
<feature type="transmembrane region" description="Helical" evidence="8">
    <location>
        <begin position="94"/>
        <end position="118"/>
    </location>
</feature>
<evidence type="ECO:0000256" key="4">
    <source>
        <dbReference type="ARBA" id="ARBA00022475"/>
    </source>
</evidence>
<evidence type="ECO:0000313" key="10">
    <source>
        <dbReference type="EMBL" id="OOP56563.1"/>
    </source>
</evidence>
<dbReference type="Pfam" id="PF01061">
    <property type="entry name" value="ABC2_membrane"/>
    <property type="match status" value="1"/>
</dbReference>
<evidence type="ECO:0000256" key="6">
    <source>
        <dbReference type="ARBA" id="ARBA00022989"/>
    </source>
</evidence>
<evidence type="ECO:0000256" key="5">
    <source>
        <dbReference type="ARBA" id="ARBA00022692"/>
    </source>
</evidence>
<keyword evidence="4" id="KW-1003">Cell membrane</keyword>
<gene>
    <name evidence="10" type="ORF">AYP45_08420</name>
</gene>
<dbReference type="AlphaFoldDB" id="A0A1V4ATU2"/>
<evidence type="ECO:0000256" key="2">
    <source>
        <dbReference type="ARBA" id="ARBA00007783"/>
    </source>
</evidence>
<feature type="transmembrane region" description="Helical" evidence="8">
    <location>
        <begin position="20"/>
        <end position="40"/>
    </location>
</feature>
<sequence length="216" mass="24472">MALAVYYVAFEYLVHRTTDNFLLFLFSGIVVYRFFSVTLARSATSILEGHGLMQLVYLHKSIFPLSVVMVNLVKFLVTLPIVMMFAWICGMPPTWAYSALPALILLELLLTSGAAMICASITPFFPDFSLILNTVLNLLIFLSGVFYDISILPPKMQTLVRYNPMAAIIEQYRVILLHGQWPDLKPLVPAMWECAAFLAMGGFLIHKFNRYFPKIC</sequence>
<comment type="similarity">
    <text evidence="2">Belongs to the ABC-2 integral membrane protein family.</text>
</comment>